<dbReference type="RefSeq" id="WP_188630677.1">
    <property type="nucleotide sequence ID" value="NZ_BMKE01000028.1"/>
</dbReference>
<name>A0ABQ1IU85_9GAMM</name>
<gene>
    <name evidence="8" type="ORF">GCM10011502_27170</name>
</gene>
<evidence type="ECO:0008006" key="10">
    <source>
        <dbReference type="Google" id="ProtNLM"/>
    </source>
</evidence>
<dbReference type="InterPro" id="IPR001867">
    <property type="entry name" value="OmpR/PhoB-type_DNA-bd"/>
</dbReference>
<dbReference type="Proteomes" id="UP000646152">
    <property type="component" value="Unassembled WGS sequence"/>
</dbReference>
<evidence type="ECO:0000256" key="1">
    <source>
        <dbReference type="ARBA" id="ARBA00023015"/>
    </source>
</evidence>
<comment type="caution">
    <text evidence="8">The sequence shown here is derived from an EMBL/GenBank/DDBJ whole genome shotgun (WGS) entry which is preliminary data.</text>
</comment>
<protein>
    <recommendedName>
        <fullName evidence="10">DNA-binding response regulator</fullName>
    </recommendedName>
</protein>
<dbReference type="CDD" id="cd00383">
    <property type="entry name" value="trans_reg_C"/>
    <property type="match status" value="1"/>
</dbReference>
<evidence type="ECO:0000256" key="5">
    <source>
        <dbReference type="PROSITE-ProRule" id="PRU01091"/>
    </source>
</evidence>
<dbReference type="InterPro" id="IPR036388">
    <property type="entry name" value="WH-like_DNA-bd_sf"/>
</dbReference>
<keyword evidence="2 5" id="KW-0238">DNA-binding</keyword>
<dbReference type="SMART" id="SM00862">
    <property type="entry name" value="Trans_reg_C"/>
    <property type="match status" value="1"/>
</dbReference>
<feature type="modified residue" description="4-aspartylphosphate" evidence="4">
    <location>
        <position position="56"/>
    </location>
</feature>
<dbReference type="InterPro" id="IPR011006">
    <property type="entry name" value="CheY-like_superfamily"/>
</dbReference>
<dbReference type="PROSITE" id="PS50110">
    <property type="entry name" value="RESPONSE_REGULATORY"/>
    <property type="match status" value="1"/>
</dbReference>
<evidence type="ECO:0000259" key="6">
    <source>
        <dbReference type="PROSITE" id="PS50110"/>
    </source>
</evidence>
<evidence type="ECO:0000313" key="8">
    <source>
        <dbReference type="EMBL" id="GGB52596.1"/>
    </source>
</evidence>
<dbReference type="InterPro" id="IPR016032">
    <property type="entry name" value="Sig_transdc_resp-reg_C-effctor"/>
</dbReference>
<feature type="domain" description="OmpR/PhoB-type" evidence="7">
    <location>
        <begin position="132"/>
        <end position="231"/>
    </location>
</feature>
<keyword evidence="4" id="KW-0597">Phosphoprotein</keyword>
<dbReference type="EMBL" id="BMKE01000028">
    <property type="protein sequence ID" value="GGB52596.1"/>
    <property type="molecule type" value="Genomic_DNA"/>
</dbReference>
<evidence type="ECO:0000313" key="9">
    <source>
        <dbReference type="Proteomes" id="UP000646152"/>
    </source>
</evidence>
<keyword evidence="9" id="KW-1185">Reference proteome</keyword>
<evidence type="ECO:0000259" key="7">
    <source>
        <dbReference type="PROSITE" id="PS51755"/>
    </source>
</evidence>
<dbReference type="PROSITE" id="PS51755">
    <property type="entry name" value="OMPR_PHOB"/>
    <property type="match status" value="1"/>
</dbReference>
<keyword evidence="3" id="KW-0804">Transcription</keyword>
<dbReference type="PANTHER" id="PTHR48111:SF67">
    <property type="entry name" value="TRANSCRIPTIONAL REGULATORY PROTEIN TCTD"/>
    <property type="match status" value="1"/>
</dbReference>
<dbReference type="PANTHER" id="PTHR48111">
    <property type="entry name" value="REGULATOR OF RPOS"/>
    <property type="match status" value="1"/>
</dbReference>
<dbReference type="SUPFAM" id="SSF52172">
    <property type="entry name" value="CheY-like"/>
    <property type="match status" value="1"/>
</dbReference>
<proteinExistence type="predicted"/>
<accession>A0ABQ1IU85</accession>
<reference evidence="9" key="1">
    <citation type="journal article" date="2019" name="Int. J. Syst. Evol. Microbiol.">
        <title>The Global Catalogue of Microorganisms (GCM) 10K type strain sequencing project: providing services to taxonomists for standard genome sequencing and annotation.</title>
        <authorList>
            <consortium name="The Broad Institute Genomics Platform"/>
            <consortium name="The Broad Institute Genome Sequencing Center for Infectious Disease"/>
            <person name="Wu L."/>
            <person name="Ma J."/>
        </authorList>
    </citation>
    <scope>NUCLEOTIDE SEQUENCE [LARGE SCALE GENOMIC DNA]</scope>
    <source>
        <strain evidence="9">CGMCC 1.15923</strain>
    </source>
</reference>
<dbReference type="Pfam" id="PF00486">
    <property type="entry name" value="Trans_reg_C"/>
    <property type="match status" value="1"/>
</dbReference>
<dbReference type="Gene3D" id="1.10.10.10">
    <property type="entry name" value="Winged helix-like DNA-binding domain superfamily/Winged helix DNA-binding domain"/>
    <property type="match status" value="1"/>
</dbReference>
<dbReference type="InterPro" id="IPR039420">
    <property type="entry name" value="WalR-like"/>
</dbReference>
<keyword evidence="1" id="KW-0805">Transcription regulation</keyword>
<dbReference type="Pfam" id="PF00072">
    <property type="entry name" value="Response_reg"/>
    <property type="match status" value="1"/>
</dbReference>
<feature type="domain" description="Response regulatory" evidence="6">
    <location>
        <begin position="7"/>
        <end position="120"/>
    </location>
</feature>
<evidence type="ECO:0000256" key="2">
    <source>
        <dbReference type="ARBA" id="ARBA00023125"/>
    </source>
</evidence>
<dbReference type="InterPro" id="IPR001789">
    <property type="entry name" value="Sig_transdc_resp-reg_receiver"/>
</dbReference>
<organism evidence="8 9">
    <name type="scientific">Oceanisphaera marina</name>
    <dbReference type="NCBI Taxonomy" id="2017550"/>
    <lineage>
        <taxon>Bacteria</taxon>
        <taxon>Pseudomonadati</taxon>
        <taxon>Pseudomonadota</taxon>
        <taxon>Gammaproteobacteria</taxon>
        <taxon>Aeromonadales</taxon>
        <taxon>Aeromonadaceae</taxon>
        <taxon>Oceanisphaera</taxon>
    </lineage>
</organism>
<dbReference type="SMART" id="SM00448">
    <property type="entry name" value="REC"/>
    <property type="match status" value="1"/>
</dbReference>
<dbReference type="Gene3D" id="3.40.50.2300">
    <property type="match status" value="1"/>
</dbReference>
<dbReference type="SUPFAM" id="SSF46894">
    <property type="entry name" value="C-terminal effector domain of the bipartite response regulators"/>
    <property type="match status" value="1"/>
</dbReference>
<feature type="DNA-binding region" description="OmpR/PhoB-type" evidence="5">
    <location>
        <begin position="132"/>
        <end position="231"/>
    </location>
</feature>
<evidence type="ECO:0000256" key="4">
    <source>
        <dbReference type="PROSITE-ProRule" id="PRU00169"/>
    </source>
</evidence>
<evidence type="ECO:0000256" key="3">
    <source>
        <dbReference type="ARBA" id="ARBA00023163"/>
    </source>
</evidence>
<sequence>MQNNQPKVAIIEDNADLREELIFFLQHKKFAVWGAESAEIFWKQLHGTPTDIVLVDLGLPGEDGFSVVEHLNKVGGLGIIIISARGQQQERLQGLSLGADLFLVKPVNFAELAEAIGALWQRRNQHHALLLPQSDNTGCWQLLRTEQILCPPSGEPIKLSAKECAFIHALGHQANEVISREELHDVMFEYEKIPDLHRIDVILNRLRNKAKNKDLALPVRSVFGKGLVFKGKLVTI</sequence>